<dbReference type="AlphaFoldDB" id="A0AAJ2WMM1"/>
<dbReference type="GO" id="GO:0003677">
    <property type="term" value="F:DNA binding"/>
    <property type="evidence" value="ECO:0007669"/>
    <property type="project" value="InterPro"/>
</dbReference>
<dbReference type="EMBL" id="JAXRVB010000077">
    <property type="protein sequence ID" value="MDZ5767265.1"/>
    <property type="molecule type" value="Genomic_DNA"/>
</dbReference>
<dbReference type="NCBIfam" id="NF041497">
    <property type="entry name" value="MobV"/>
    <property type="match status" value="1"/>
</dbReference>
<feature type="non-terminal residue" evidence="2">
    <location>
        <position position="174"/>
    </location>
</feature>
<dbReference type="Gene3D" id="3.30.930.30">
    <property type="match status" value="1"/>
</dbReference>
<evidence type="ECO:0000256" key="1">
    <source>
        <dbReference type="SAM" id="MobiDB-lite"/>
    </source>
</evidence>
<sequence length="174" mass="18556">MSQFAILRVGKLKGWGSVRSAGGHNLRTRTTPNADPDGPPPRVLHGGSDLGDAVADRLREAGVKKPRRDAVLCSEMVLTGSPERMASMSGAELEAWAADNVAWLREEHGANLVQVVLHLDERTPHLHAAVVPVNRDGGLSAKRYWGEAAGLSALQTAYGNRMAPHGLQRGVMGS</sequence>
<comment type="caution">
    <text evidence="2">The sequence shown here is derived from an EMBL/GenBank/DDBJ whole genome shotgun (WGS) entry which is preliminary data.</text>
</comment>
<dbReference type="GO" id="GO:0006310">
    <property type="term" value="P:DNA recombination"/>
    <property type="evidence" value="ECO:0007669"/>
    <property type="project" value="InterPro"/>
</dbReference>
<dbReference type="RefSeq" id="WP_322540618.1">
    <property type="nucleotide sequence ID" value="NZ_JAXRVB010000077.1"/>
</dbReference>
<protein>
    <submittedName>
        <fullName evidence="2">MobV family relaxase</fullName>
    </submittedName>
</protein>
<proteinExistence type="predicted"/>
<name>A0AAJ2WMM1_STEMA</name>
<organism evidence="2 3">
    <name type="scientific">Stenotrophomonas maltophilia</name>
    <name type="common">Pseudomonas maltophilia</name>
    <name type="synonym">Xanthomonas maltophilia</name>
    <dbReference type="NCBI Taxonomy" id="40324"/>
    <lineage>
        <taxon>Bacteria</taxon>
        <taxon>Pseudomonadati</taxon>
        <taxon>Pseudomonadota</taxon>
        <taxon>Gammaproteobacteria</taxon>
        <taxon>Lysobacterales</taxon>
        <taxon>Lysobacteraceae</taxon>
        <taxon>Stenotrophomonas</taxon>
        <taxon>Stenotrophomonas maltophilia group</taxon>
    </lineage>
</organism>
<evidence type="ECO:0000313" key="2">
    <source>
        <dbReference type="EMBL" id="MDZ5767265.1"/>
    </source>
</evidence>
<evidence type="ECO:0000313" key="3">
    <source>
        <dbReference type="Proteomes" id="UP001288387"/>
    </source>
</evidence>
<dbReference type="CDD" id="cd17242">
    <property type="entry name" value="MobM_relaxase"/>
    <property type="match status" value="1"/>
</dbReference>
<accession>A0AAJ2WMM1</accession>
<dbReference type="Pfam" id="PF01076">
    <property type="entry name" value="Mob_Pre"/>
    <property type="match status" value="1"/>
</dbReference>
<feature type="region of interest" description="Disordered" evidence="1">
    <location>
        <begin position="19"/>
        <end position="50"/>
    </location>
</feature>
<gene>
    <name evidence="2" type="primary">mobV</name>
    <name evidence="2" type="ORF">U4I38_22645</name>
</gene>
<reference evidence="2" key="1">
    <citation type="submission" date="2023-12" db="EMBL/GenBank/DDBJ databases">
        <title>'Antibacterial potential of Stenotrophomonas maltophilia cystic fibrosis isolates' (manuscript under preparation).</title>
        <authorList>
            <person name="Crisan C.V."/>
            <person name="Pettis M."/>
            <person name="Goldberg J.B."/>
        </authorList>
    </citation>
    <scope>NUCLEOTIDE SEQUENCE</scope>
    <source>
        <strain evidence="2">CCV129</strain>
    </source>
</reference>
<dbReference type="Proteomes" id="UP001288387">
    <property type="component" value="Unassembled WGS sequence"/>
</dbReference>
<dbReference type="InterPro" id="IPR001668">
    <property type="entry name" value="Mob_Pre"/>
</dbReference>